<feature type="non-terminal residue" evidence="2">
    <location>
        <position position="72"/>
    </location>
</feature>
<dbReference type="AlphaFoldDB" id="J9F2I6"/>
<feature type="domain" description="Transposase putative helix-turn-helix" evidence="1">
    <location>
        <begin position="1"/>
        <end position="29"/>
    </location>
</feature>
<gene>
    <name evidence="2" type="ORF">EVA_22787</name>
</gene>
<proteinExistence type="predicted"/>
<dbReference type="EMBL" id="AMCI01009701">
    <property type="protein sequence ID" value="EJW89106.1"/>
    <property type="molecule type" value="Genomic_DNA"/>
</dbReference>
<evidence type="ECO:0000313" key="2">
    <source>
        <dbReference type="EMBL" id="EJW89106.1"/>
    </source>
</evidence>
<organism evidence="2">
    <name type="scientific">gut metagenome</name>
    <dbReference type="NCBI Taxonomy" id="749906"/>
    <lineage>
        <taxon>unclassified sequences</taxon>
        <taxon>metagenomes</taxon>
        <taxon>organismal metagenomes</taxon>
    </lineage>
</organism>
<comment type="caution">
    <text evidence="2">The sequence shown here is derived from an EMBL/GenBank/DDBJ whole genome shotgun (WGS) entry which is preliminary data.</text>
</comment>
<accession>J9F2I6</accession>
<dbReference type="Pfam" id="PF12323">
    <property type="entry name" value="HTH_OrfB_IS605"/>
    <property type="match status" value="1"/>
</dbReference>
<name>J9F2I6_9ZZZZ</name>
<dbReference type="InterPro" id="IPR021027">
    <property type="entry name" value="Transposase_put_HTH"/>
</dbReference>
<evidence type="ECO:0000259" key="1">
    <source>
        <dbReference type="Pfam" id="PF12323"/>
    </source>
</evidence>
<sequence>MLCSYKYKIYPTDEQKVLFSKTFGCCRFVCKFMHMRTLLLILLIGVSNSVCAQKIRVSGDVCNMLTQEGVNR</sequence>
<reference evidence="2" key="1">
    <citation type="journal article" date="2012" name="PLoS ONE">
        <title>Gene sets for utilization of primary and secondary nutrition supplies in the distal gut of endangered iberian lynx.</title>
        <authorList>
            <person name="Alcaide M."/>
            <person name="Messina E."/>
            <person name="Richter M."/>
            <person name="Bargiela R."/>
            <person name="Peplies J."/>
            <person name="Huws S.A."/>
            <person name="Newbold C.J."/>
            <person name="Golyshin P.N."/>
            <person name="Simon M.A."/>
            <person name="Lopez G."/>
            <person name="Yakimov M.M."/>
            <person name="Ferrer M."/>
        </authorList>
    </citation>
    <scope>NUCLEOTIDE SEQUENCE</scope>
</reference>
<protein>
    <recommendedName>
        <fullName evidence="1">Transposase putative helix-turn-helix domain-containing protein</fullName>
    </recommendedName>
</protein>